<proteinExistence type="predicted"/>
<dbReference type="PANTHER" id="PTHR12592">
    <property type="entry name" value="ATP-DEPENDENT (S)-NAD(P)H-HYDRATE DEHYDRATASE FAMILY MEMBER"/>
    <property type="match status" value="1"/>
</dbReference>
<dbReference type="EMBL" id="CM018047">
    <property type="protein sequence ID" value="KAA8524197.1"/>
    <property type="molecule type" value="Genomic_DNA"/>
</dbReference>
<evidence type="ECO:0000256" key="1">
    <source>
        <dbReference type="ARBA" id="ARBA00022741"/>
    </source>
</evidence>
<dbReference type="GO" id="GO:0005524">
    <property type="term" value="F:ATP binding"/>
    <property type="evidence" value="ECO:0007669"/>
    <property type="project" value="UniProtKB-KW"/>
</dbReference>
<evidence type="ECO:0000259" key="6">
    <source>
        <dbReference type="Pfam" id="PF01256"/>
    </source>
</evidence>
<reference evidence="7 8" key="1">
    <citation type="submission" date="2019-09" db="EMBL/GenBank/DDBJ databases">
        <title>A chromosome-level genome assembly of the Chinese tupelo Nyssa sinensis.</title>
        <authorList>
            <person name="Yang X."/>
            <person name="Kang M."/>
            <person name="Yang Y."/>
            <person name="Xiong H."/>
            <person name="Wang M."/>
            <person name="Zhang Z."/>
            <person name="Wang Z."/>
            <person name="Wu H."/>
            <person name="Ma T."/>
            <person name="Liu J."/>
            <person name="Xi Z."/>
        </authorList>
    </citation>
    <scope>NUCLEOTIDE SEQUENCE [LARGE SCALE GENOMIC DNA]</scope>
    <source>
        <strain evidence="7">J267</strain>
        <tissue evidence="7">Leaf</tissue>
    </source>
</reference>
<protein>
    <recommendedName>
        <fullName evidence="6">YjeF C-terminal domain-containing protein</fullName>
    </recommendedName>
</protein>
<evidence type="ECO:0000256" key="5">
    <source>
        <dbReference type="ARBA" id="ARBA00023239"/>
    </source>
</evidence>
<evidence type="ECO:0000313" key="7">
    <source>
        <dbReference type="EMBL" id="KAA8524197.1"/>
    </source>
</evidence>
<gene>
    <name evidence="7" type="ORF">F0562_010620</name>
</gene>
<dbReference type="GO" id="GO:0047453">
    <property type="term" value="F:ATP-dependent NAD(P)H-hydrate dehydratase activity"/>
    <property type="evidence" value="ECO:0007669"/>
    <property type="project" value="TreeGrafter"/>
</dbReference>
<keyword evidence="2" id="KW-0067">ATP-binding</keyword>
<dbReference type="PANTHER" id="PTHR12592:SF0">
    <property type="entry name" value="ATP-DEPENDENT (S)-NAD(P)H-HYDRATE DEHYDRATASE"/>
    <property type="match status" value="1"/>
</dbReference>
<evidence type="ECO:0000256" key="4">
    <source>
        <dbReference type="ARBA" id="ARBA00023027"/>
    </source>
</evidence>
<dbReference type="OrthoDB" id="8110916at2759"/>
<keyword evidence="8" id="KW-1185">Reference proteome</keyword>
<dbReference type="SUPFAM" id="SSF53613">
    <property type="entry name" value="Ribokinase-like"/>
    <property type="match status" value="1"/>
</dbReference>
<accession>A0A5J5A4I4</accession>
<dbReference type="InterPro" id="IPR000631">
    <property type="entry name" value="CARKD"/>
</dbReference>
<evidence type="ECO:0000256" key="2">
    <source>
        <dbReference type="ARBA" id="ARBA00022840"/>
    </source>
</evidence>
<sequence>MASRQPLTTEINDPHDVNAASYSLSAQTSSPSKQPQIGSSLVEAAPLNKGTDSAAGIVYFGTKLGGVECKSVLVGLRTLTKWSRHCSTNAEDDSQQLTGGVVGAVSCSRGGITATGVVIGAAAVDAHALSYSSELLVHPVLEESYSVRDEDKRSVSAKVLAAVDKWMERFNCHVVGSGLGRDPFHLDCATQIMKHVRQSNVSIVIDGNGLFLVTNYLDLVRGYSLAILTPNVNEYM</sequence>
<dbReference type="Proteomes" id="UP000325577">
    <property type="component" value="Linkage Group LG4"/>
</dbReference>
<dbReference type="Gene3D" id="3.40.1190.20">
    <property type="match status" value="1"/>
</dbReference>
<name>A0A5J5A4I4_9ASTE</name>
<keyword evidence="5" id="KW-0456">Lyase</keyword>
<evidence type="ECO:0000256" key="3">
    <source>
        <dbReference type="ARBA" id="ARBA00022857"/>
    </source>
</evidence>
<keyword evidence="1" id="KW-0547">Nucleotide-binding</keyword>
<dbReference type="Pfam" id="PF01256">
    <property type="entry name" value="Carb_kinase"/>
    <property type="match status" value="1"/>
</dbReference>
<keyword evidence="4" id="KW-0520">NAD</keyword>
<dbReference type="InterPro" id="IPR029056">
    <property type="entry name" value="Ribokinase-like"/>
</dbReference>
<dbReference type="AlphaFoldDB" id="A0A5J5A4I4"/>
<organism evidence="7 8">
    <name type="scientific">Nyssa sinensis</name>
    <dbReference type="NCBI Taxonomy" id="561372"/>
    <lineage>
        <taxon>Eukaryota</taxon>
        <taxon>Viridiplantae</taxon>
        <taxon>Streptophyta</taxon>
        <taxon>Embryophyta</taxon>
        <taxon>Tracheophyta</taxon>
        <taxon>Spermatophyta</taxon>
        <taxon>Magnoliopsida</taxon>
        <taxon>eudicotyledons</taxon>
        <taxon>Gunneridae</taxon>
        <taxon>Pentapetalae</taxon>
        <taxon>asterids</taxon>
        <taxon>Cornales</taxon>
        <taxon>Nyssaceae</taxon>
        <taxon>Nyssa</taxon>
    </lineage>
</organism>
<evidence type="ECO:0000313" key="8">
    <source>
        <dbReference type="Proteomes" id="UP000325577"/>
    </source>
</evidence>
<keyword evidence="3" id="KW-0521">NADP</keyword>
<dbReference type="GO" id="GO:0110051">
    <property type="term" value="P:metabolite repair"/>
    <property type="evidence" value="ECO:0007669"/>
    <property type="project" value="TreeGrafter"/>
</dbReference>
<feature type="domain" description="YjeF C-terminal" evidence="6">
    <location>
        <begin position="101"/>
        <end position="235"/>
    </location>
</feature>